<evidence type="ECO:0000313" key="2">
    <source>
        <dbReference type="Proteomes" id="UP000076154"/>
    </source>
</evidence>
<evidence type="ECO:0000313" key="1">
    <source>
        <dbReference type="EMBL" id="RDB27638.1"/>
    </source>
</evidence>
<protein>
    <submittedName>
        <fullName evidence="1">Uncharacterized protein</fullName>
    </submittedName>
</protein>
<dbReference type="AlphaFoldDB" id="A0A369K0Y5"/>
<dbReference type="Proteomes" id="UP000076154">
    <property type="component" value="Unassembled WGS sequence"/>
</dbReference>
<keyword evidence="2" id="KW-1185">Reference proteome</keyword>
<comment type="caution">
    <text evidence="1">The sequence shown here is derived from an EMBL/GenBank/DDBJ whole genome shotgun (WGS) entry which is preliminary data.</text>
</comment>
<accession>A0A369K0Y5</accession>
<organism evidence="1 2">
    <name type="scientific">Hypsizygus marmoreus</name>
    <name type="common">White beech mushroom</name>
    <name type="synonym">Agaricus marmoreus</name>
    <dbReference type="NCBI Taxonomy" id="39966"/>
    <lineage>
        <taxon>Eukaryota</taxon>
        <taxon>Fungi</taxon>
        <taxon>Dikarya</taxon>
        <taxon>Basidiomycota</taxon>
        <taxon>Agaricomycotina</taxon>
        <taxon>Agaricomycetes</taxon>
        <taxon>Agaricomycetidae</taxon>
        <taxon>Agaricales</taxon>
        <taxon>Tricholomatineae</taxon>
        <taxon>Lyophyllaceae</taxon>
        <taxon>Hypsizygus</taxon>
    </lineage>
</organism>
<sequence>MSRVQLSLICTLHIISRFILISDAVYLYQPLWAGFWADKFNDFPTYSGCKILSFPPPTWALGWVLGG</sequence>
<name>A0A369K0Y5_HYPMA</name>
<dbReference type="InParanoid" id="A0A369K0Y5"/>
<dbReference type="EMBL" id="LUEZ02000014">
    <property type="protein sequence ID" value="RDB27638.1"/>
    <property type="molecule type" value="Genomic_DNA"/>
</dbReference>
<reference evidence="1" key="1">
    <citation type="submission" date="2018-04" db="EMBL/GenBank/DDBJ databases">
        <title>Whole genome sequencing of Hypsizygus marmoreus.</title>
        <authorList>
            <person name="Choi I.-G."/>
            <person name="Min B."/>
            <person name="Kim J.-G."/>
            <person name="Kim S."/>
            <person name="Oh Y.-L."/>
            <person name="Kong W.-S."/>
            <person name="Park H."/>
            <person name="Jeong J."/>
            <person name="Song E.-S."/>
        </authorList>
    </citation>
    <scope>NUCLEOTIDE SEQUENCE [LARGE SCALE GENOMIC DNA]</scope>
    <source>
        <strain evidence="1">51987-8</strain>
    </source>
</reference>
<gene>
    <name evidence="1" type="ORF">Hypma_003147</name>
</gene>
<proteinExistence type="predicted"/>